<name>A0A7W9JDQ5_9ACTN</name>
<proteinExistence type="predicted"/>
<keyword evidence="1" id="KW-0472">Membrane</keyword>
<dbReference type="AlphaFoldDB" id="A0A7W9JDQ5"/>
<evidence type="ECO:0000313" key="3">
    <source>
        <dbReference type="Proteomes" id="UP000549971"/>
    </source>
</evidence>
<feature type="transmembrane region" description="Helical" evidence="1">
    <location>
        <begin position="57"/>
        <end position="79"/>
    </location>
</feature>
<feature type="transmembrane region" description="Helical" evidence="1">
    <location>
        <begin position="33"/>
        <end position="50"/>
    </location>
</feature>
<organism evidence="2 3">
    <name type="scientific">Kribbella italica</name>
    <dbReference type="NCBI Taxonomy" id="1540520"/>
    <lineage>
        <taxon>Bacteria</taxon>
        <taxon>Bacillati</taxon>
        <taxon>Actinomycetota</taxon>
        <taxon>Actinomycetes</taxon>
        <taxon>Propionibacteriales</taxon>
        <taxon>Kribbellaceae</taxon>
        <taxon>Kribbella</taxon>
    </lineage>
</organism>
<keyword evidence="1" id="KW-1133">Transmembrane helix</keyword>
<comment type="caution">
    <text evidence="2">The sequence shown here is derived from an EMBL/GenBank/DDBJ whole genome shotgun (WGS) entry which is preliminary data.</text>
</comment>
<keyword evidence="1" id="KW-0812">Transmembrane</keyword>
<sequence>MRDIFLITLAVGFPVLAIWQILAHKLRDRADVVIVLVTGIVFLLFARASANWNSLPPWLWLVGVALMAVATALSGRIWAGLAWFTAERPRRALSAVLQLLLAGAVCAVLL</sequence>
<dbReference type="RefSeq" id="WP_184802436.1">
    <property type="nucleotide sequence ID" value="NZ_JACHMY010000001.1"/>
</dbReference>
<feature type="transmembrane region" description="Helical" evidence="1">
    <location>
        <begin position="91"/>
        <end position="109"/>
    </location>
</feature>
<evidence type="ECO:0000313" key="2">
    <source>
        <dbReference type="EMBL" id="MBB5840233.1"/>
    </source>
</evidence>
<dbReference type="Proteomes" id="UP000549971">
    <property type="component" value="Unassembled WGS sequence"/>
</dbReference>
<reference evidence="2 3" key="1">
    <citation type="submission" date="2020-08" db="EMBL/GenBank/DDBJ databases">
        <title>Sequencing the genomes of 1000 actinobacteria strains.</title>
        <authorList>
            <person name="Klenk H.-P."/>
        </authorList>
    </citation>
    <scope>NUCLEOTIDE SEQUENCE [LARGE SCALE GENOMIC DNA]</scope>
    <source>
        <strain evidence="2 3">DSM 28967</strain>
    </source>
</reference>
<gene>
    <name evidence="2" type="ORF">HDA39_006967</name>
</gene>
<accession>A0A7W9JDQ5</accession>
<protein>
    <submittedName>
        <fullName evidence="2">Uncharacterized protein</fullName>
    </submittedName>
</protein>
<dbReference type="EMBL" id="JACHMY010000001">
    <property type="protein sequence ID" value="MBB5840233.1"/>
    <property type="molecule type" value="Genomic_DNA"/>
</dbReference>
<keyword evidence="3" id="KW-1185">Reference proteome</keyword>
<evidence type="ECO:0000256" key="1">
    <source>
        <dbReference type="SAM" id="Phobius"/>
    </source>
</evidence>